<dbReference type="HOGENOM" id="CLU_018693_1_0_2"/>
<dbReference type="PROSITE" id="PS50011">
    <property type="entry name" value="PROTEIN_KINASE_DOM"/>
    <property type="match status" value="1"/>
</dbReference>
<evidence type="ECO:0000256" key="2">
    <source>
        <dbReference type="ARBA" id="ARBA00009196"/>
    </source>
</evidence>
<evidence type="ECO:0000256" key="12">
    <source>
        <dbReference type="ARBA" id="ARBA00048679"/>
    </source>
</evidence>
<dbReference type="InterPro" id="IPR036388">
    <property type="entry name" value="WH-like_DNA-bd_sf"/>
</dbReference>
<dbReference type="Pfam" id="PF09202">
    <property type="entry name" value="Rio2_N"/>
    <property type="match status" value="1"/>
</dbReference>
<evidence type="ECO:0000313" key="14">
    <source>
        <dbReference type="EMBL" id="ADT83925.1"/>
    </source>
</evidence>
<dbReference type="Gene3D" id="1.10.10.10">
    <property type="entry name" value="Winged helix-like DNA-binding domain superfamily/Winged helix DNA-binding domain"/>
    <property type="match status" value="1"/>
</dbReference>
<keyword evidence="10" id="KW-0460">Magnesium</keyword>
<evidence type="ECO:0000259" key="13">
    <source>
        <dbReference type="PROSITE" id="PS50011"/>
    </source>
</evidence>
<dbReference type="CDD" id="cd05144">
    <property type="entry name" value="RIO2_C"/>
    <property type="match status" value="1"/>
</dbReference>
<dbReference type="InterPro" id="IPR036390">
    <property type="entry name" value="WH_DNA-bd_sf"/>
</dbReference>
<dbReference type="GO" id="GO:0030688">
    <property type="term" value="C:preribosome, small subunit precursor"/>
    <property type="evidence" value="ECO:0007669"/>
    <property type="project" value="TreeGrafter"/>
</dbReference>
<comment type="catalytic activity">
    <reaction evidence="11">
        <text>L-threonyl-[protein] + ATP = O-phospho-L-threonyl-[protein] + ADP + H(+)</text>
        <dbReference type="Rhea" id="RHEA:46608"/>
        <dbReference type="Rhea" id="RHEA-COMP:11060"/>
        <dbReference type="Rhea" id="RHEA-COMP:11605"/>
        <dbReference type="ChEBI" id="CHEBI:15378"/>
        <dbReference type="ChEBI" id="CHEBI:30013"/>
        <dbReference type="ChEBI" id="CHEBI:30616"/>
        <dbReference type="ChEBI" id="CHEBI:61977"/>
        <dbReference type="ChEBI" id="CHEBI:456216"/>
        <dbReference type="EC" id="2.7.11.1"/>
    </reaction>
</comment>
<dbReference type="FunFam" id="1.10.10.10:FF:000647">
    <property type="entry name" value="Serine/threonine protein kinase"/>
    <property type="match status" value="1"/>
</dbReference>
<dbReference type="GO" id="GO:0005829">
    <property type="term" value="C:cytosol"/>
    <property type="evidence" value="ECO:0007669"/>
    <property type="project" value="TreeGrafter"/>
</dbReference>
<keyword evidence="5" id="KW-0808">Transferase</keyword>
<evidence type="ECO:0000256" key="5">
    <source>
        <dbReference type="ARBA" id="ARBA00022679"/>
    </source>
</evidence>
<dbReference type="Gene3D" id="1.10.510.10">
    <property type="entry name" value="Transferase(Phosphotransferase) domain 1"/>
    <property type="match status" value="1"/>
</dbReference>
<evidence type="ECO:0000313" key="15">
    <source>
        <dbReference type="Proteomes" id="UP000007478"/>
    </source>
</evidence>
<dbReference type="GO" id="GO:0004674">
    <property type="term" value="F:protein serine/threonine kinase activity"/>
    <property type="evidence" value="ECO:0007669"/>
    <property type="project" value="UniProtKB-KW"/>
</dbReference>
<evidence type="ECO:0000256" key="4">
    <source>
        <dbReference type="ARBA" id="ARBA00022527"/>
    </source>
</evidence>
<evidence type="ECO:0000256" key="8">
    <source>
        <dbReference type="ARBA" id="ARBA00022777"/>
    </source>
</evidence>
<dbReference type="PANTHER" id="PTHR45852">
    <property type="entry name" value="SER/THR-PROTEIN KINASE RIO2"/>
    <property type="match status" value="1"/>
</dbReference>
<accession>F0LM78</accession>
<dbReference type="KEGG" id="tba:TERMP_00949"/>
<dbReference type="SUPFAM" id="SSF46785">
    <property type="entry name" value="Winged helix' DNA-binding domain"/>
    <property type="match status" value="1"/>
</dbReference>
<dbReference type="Proteomes" id="UP000007478">
    <property type="component" value="Chromosome"/>
</dbReference>
<feature type="domain" description="Protein kinase" evidence="13">
    <location>
        <begin position="108"/>
        <end position="321"/>
    </location>
</feature>
<organism evidence="14 15">
    <name type="scientific">Thermococcus barophilus (strain DSM 11836 / MP)</name>
    <dbReference type="NCBI Taxonomy" id="391623"/>
    <lineage>
        <taxon>Archaea</taxon>
        <taxon>Methanobacteriati</taxon>
        <taxon>Methanobacteriota</taxon>
        <taxon>Thermococci</taxon>
        <taxon>Thermococcales</taxon>
        <taxon>Thermococcaceae</taxon>
        <taxon>Thermococcus</taxon>
    </lineage>
</organism>
<dbReference type="InterPro" id="IPR000719">
    <property type="entry name" value="Prot_kinase_dom"/>
</dbReference>
<reference evidence="14 15" key="1">
    <citation type="journal article" date="2011" name="J. Bacteriol.">
        <title>Complete genome sequence of the hyperthermophilic, piezophilic, heterotrophic, and carboxydotrophic archaeon Thermococcus barophilus MP.</title>
        <authorList>
            <person name="Vannier P."/>
            <person name="Marteinsson V.T."/>
            <person name="Fridjonsson O.H."/>
            <person name="Oger P."/>
            <person name="Jebbar M."/>
        </authorList>
    </citation>
    <scope>NUCLEOTIDE SEQUENCE [LARGE SCALE GENOMIC DNA]</scope>
    <source>
        <strain evidence="15">DSM 11836 / MP</strain>
    </source>
</reference>
<dbReference type="Gene3D" id="3.30.200.20">
    <property type="entry name" value="Phosphorylase Kinase, domain 1"/>
    <property type="match status" value="1"/>
</dbReference>
<dbReference type="AlphaFoldDB" id="F0LM78"/>
<evidence type="ECO:0000256" key="7">
    <source>
        <dbReference type="ARBA" id="ARBA00022741"/>
    </source>
</evidence>
<dbReference type="InterPro" id="IPR030484">
    <property type="entry name" value="Rio2"/>
</dbReference>
<evidence type="ECO:0000256" key="11">
    <source>
        <dbReference type="ARBA" id="ARBA00047899"/>
    </source>
</evidence>
<dbReference type="Pfam" id="PF01163">
    <property type="entry name" value="RIO1"/>
    <property type="match status" value="1"/>
</dbReference>
<dbReference type="SMART" id="SM00090">
    <property type="entry name" value="RIO"/>
    <property type="match status" value="1"/>
</dbReference>
<sequence>MNLQTLTGVKMVSKLIALEVYHNLKDIDFRILRGVELNMRHHQWVPLEDIAKFARTDVETASYRLGKLDNWMLVRRRSDIGYIGYQLTIHGYDVLAIRAFARKGVIEAISQTQIGVGKEADVYVGITPQGEKVAVKFNRIGRTSFTRIKLYRRDFIDKHHISWLYISRLVAEREHEALQLLSPIAKVPKPIAWNRHAIVMEFIEGVELSELRDDDLTREEAEDILNKVLDEYLKIVRFGIVHSDMSEFNIVLTEDDDILIIDWPQYLPTAYPESLEYLRRDISVLLNAFHRRWRVKKDFSEVWNEFYEAWLESRGEKDNKD</sequence>
<protein>
    <recommendedName>
        <fullName evidence="3">non-specific serine/threonine protein kinase</fullName>
        <ecNumber evidence="3">2.7.11.1</ecNumber>
    </recommendedName>
</protein>
<keyword evidence="4" id="KW-0723">Serine/threonine-protein kinase</keyword>
<comment type="similarity">
    <text evidence="2">Belongs to the protein kinase superfamily. RIO-type Ser/Thr kinase family.</text>
</comment>
<evidence type="ECO:0000256" key="10">
    <source>
        <dbReference type="ARBA" id="ARBA00022842"/>
    </source>
</evidence>
<dbReference type="EMBL" id="CP002372">
    <property type="protein sequence ID" value="ADT83925.1"/>
    <property type="molecule type" value="Genomic_DNA"/>
</dbReference>
<gene>
    <name evidence="14" type="ordered locus">TERMP_00949</name>
</gene>
<keyword evidence="9" id="KW-0067">ATP-binding</keyword>
<keyword evidence="8" id="KW-0418">Kinase</keyword>
<dbReference type="GO" id="GO:0030490">
    <property type="term" value="P:maturation of SSU-rRNA"/>
    <property type="evidence" value="ECO:0007669"/>
    <property type="project" value="TreeGrafter"/>
</dbReference>
<dbReference type="PATRIC" id="fig|391623.17.peg.952"/>
<keyword evidence="6" id="KW-0479">Metal-binding</keyword>
<evidence type="ECO:0000256" key="6">
    <source>
        <dbReference type="ARBA" id="ARBA00022723"/>
    </source>
</evidence>
<comment type="catalytic activity">
    <reaction evidence="12">
        <text>L-seryl-[protein] + ATP = O-phospho-L-seryl-[protein] + ADP + H(+)</text>
        <dbReference type="Rhea" id="RHEA:17989"/>
        <dbReference type="Rhea" id="RHEA-COMP:9863"/>
        <dbReference type="Rhea" id="RHEA-COMP:11604"/>
        <dbReference type="ChEBI" id="CHEBI:15378"/>
        <dbReference type="ChEBI" id="CHEBI:29999"/>
        <dbReference type="ChEBI" id="CHEBI:30616"/>
        <dbReference type="ChEBI" id="CHEBI:83421"/>
        <dbReference type="ChEBI" id="CHEBI:456216"/>
        <dbReference type="EC" id="2.7.11.1"/>
    </reaction>
</comment>
<dbReference type="InterPro" id="IPR000687">
    <property type="entry name" value="RIO_kinase"/>
</dbReference>
<dbReference type="SUPFAM" id="SSF56112">
    <property type="entry name" value="Protein kinase-like (PK-like)"/>
    <property type="match status" value="1"/>
</dbReference>
<keyword evidence="7" id="KW-0547">Nucleotide-binding</keyword>
<dbReference type="PANTHER" id="PTHR45852:SF1">
    <property type="entry name" value="SERINE_THREONINE-PROTEIN KINASE RIO2"/>
    <property type="match status" value="1"/>
</dbReference>
<dbReference type="GO" id="GO:0046872">
    <property type="term" value="F:metal ion binding"/>
    <property type="evidence" value="ECO:0007669"/>
    <property type="project" value="UniProtKB-KW"/>
</dbReference>
<dbReference type="GO" id="GO:0005524">
    <property type="term" value="F:ATP binding"/>
    <property type="evidence" value="ECO:0007669"/>
    <property type="project" value="UniProtKB-KW"/>
</dbReference>
<dbReference type="InterPro" id="IPR011009">
    <property type="entry name" value="Kinase-like_dom_sf"/>
</dbReference>
<name>F0LM78_THEBM</name>
<dbReference type="FunFam" id="3.30.200.20:FF:000052">
    <property type="entry name" value="Serine/threonine-protein kinase RIO2"/>
    <property type="match status" value="1"/>
</dbReference>
<dbReference type="InterPro" id="IPR015285">
    <property type="entry name" value="RIO2_wHTH_N"/>
</dbReference>
<dbReference type="InterPro" id="IPR018934">
    <property type="entry name" value="RIO_dom"/>
</dbReference>
<evidence type="ECO:0000256" key="1">
    <source>
        <dbReference type="ARBA" id="ARBA00001946"/>
    </source>
</evidence>
<evidence type="ECO:0000256" key="3">
    <source>
        <dbReference type="ARBA" id="ARBA00012513"/>
    </source>
</evidence>
<proteinExistence type="inferred from homology"/>
<dbReference type="eggNOG" id="arCOG01181">
    <property type="taxonomic scope" value="Archaea"/>
</dbReference>
<comment type="cofactor">
    <cofactor evidence="1">
        <name>Mg(2+)</name>
        <dbReference type="ChEBI" id="CHEBI:18420"/>
    </cofactor>
</comment>
<evidence type="ECO:0000256" key="9">
    <source>
        <dbReference type="ARBA" id="ARBA00022840"/>
    </source>
</evidence>
<dbReference type="EC" id="2.7.11.1" evidence="3"/>
<keyword evidence="15" id="KW-1185">Reference proteome</keyword>